<dbReference type="InterPro" id="IPR017871">
    <property type="entry name" value="ABC_transporter-like_CS"/>
</dbReference>
<evidence type="ECO:0000313" key="6">
    <source>
        <dbReference type="EMBL" id="RDB21149.1"/>
    </source>
</evidence>
<dbReference type="FunFam" id="3.40.50.300:FF:000011">
    <property type="entry name" value="Putative ABC transporter ATP-binding component"/>
    <property type="match status" value="1"/>
</dbReference>
<dbReference type="InterPro" id="IPR027417">
    <property type="entry name" value="P-loop_NTPase"/>
</dbReference>
<dbReference type="PANTHER" id="PTHR19211:SF135">
    <property type="entry name" value="ATPASE, PUTATIVE (AFU_ORTHOLOGUE AFUA_1G16440)-RELATED"/>
    <property type="match status" value="1"/>
</dbReference>
<reference evidence="6" key="1">
    <citation type="submission" date="2018-04" db="EMBL/GenBank/DDBJ databases">
        <title>Whole genome sequencing of Hypsizygus marmoreus.</title>
        <authorList>
            <person name="Choi I.-G."/>
            <person name="Min B."/>
            <person name="Kim J.-G."/>
            <person name="Kim S."/>
            <person name="Oh Y.-L."/>
            <person name="Kong W.-S."/>
            <person name="Park H."/>
            <person name="Jeong J."/>
            <person name="Song E.-S."/>
        </authorList>
    </citation>
    <scope>NUCLEOTIDE SEQUENCE [LARGE SCALE GENOMIC DNA]</scope>
    <source>
        <strain evidence="6">51987-8</strain>
    </source>
</reference>
<accession>A0A369JG64</accession>
<dbReference type="PROSITE" id="PS50893">
    <property type="entry name" value="ABC_TRANSPORTER_2"/>
    <property type="match status" value="2"/>
</dbReference>
<organism evidence="6 7">
    <name type="scientific">Hypsizygus marmoreus</name>
    <name type="common">White beech mushroom</name>
    <name type="synonym">Agaricus marmoreus</name>
    <dbReference type="NCBI Taxonomy" id="39966"/>
    <lineage>
        <taxon>Eukaryota</taxon>
        <taxon>Fungi</taxon>
        <taxon>Dikarya</taxon>
        <taxon>Basidiomycota</taxon>
        <taxon>Agaricomycotina</taxon>
        <taxon>Agaricomycetes</taxon>
        <taxon>Agaricomycetidae</taxon>
        <taxon>Agaricales</taxon>
        <taxon>Tricholomatineae</taxon>
        <taxon>Lyophyllaceae</taxon>
        <taxon>Hypsizygus</taxon>
    </lineage>
</organism>
<evidence type="ECO:0000313" key="7">
    <source>
        <dbReference type="Proteomes" id="UP000076154"/>
    </source>
</evidence>
<dbReference type="EMBL" id="LUEZ02000055">
    <property type="protein sequence ID" value="RDB21149.1"/>
    <property type="molecule type" value="Genomic_DNA"/>
</dbReference>
<dbReference type="InterPro" id="IPR003439">
    <property type="entry name" value="ABC_transporter-like_ATP-bd"/>
</dbReference>
<dbReference type="CDD" id="cd00267">
    <property type="entry name" value="ABC_ATPase"/>
    <property type="match status" value="1"/>
</dbReference>
<sequence>MPPKNGKRKIEEGGLIVSAQQSRFHVDASDTATTKEIDIKDLTLTIGGRDLLSHATLTLREDKHYVLVGRNGTGKSTLLRALAEGRIPGVPWSLHMLLLGQTDVVNSNSNLDETLANLKFEDGTILEHVMRSDARRERALVEAKHLSEALENFKDPFAIVRAIRKLKHERLVRKHDEMAKIAARRSGARGAKARKELIAAEEQVEVSQLLLEQPGSEIDAVAIQSETRSAVDTLSEIQASLDAMDSASAETRAHSVLLGLGFSPDAILRPFSSLSGGWRTRCSLASALFQKVDILLLDECTNFLDLPAIVWLQAYVQSLTDTTVVVITHDRDFADAVADELLILREQSLEHFKGNLSAYEHERRSQTKYLTRMQAAQDKKTEHMKSSIQSALIAAKRTGDDKKLKQVASRKKKIEERSGIEVGLKGGRFKLNRDLMGYHTTMRDSIEIPTMDPLVKICMPLEPPELRFPGALVSLEKVSFTYPRAKAPTLVDVDLVIHPGERVGIAGLNGSGKSTLVGLIAGVDGPGGGGLRPTKGTVTRHTRAKIHCFSQHAVEALEQKGAAVGELTSLTEMMDLTAGQLSEQEVRGLLSGLGLPGRIASDVPVAALSGGQKVRLALAKLVWSPPHLLVLDEVTTHLDADTVLALVECLKQYRGALLIITHDRFFMRCVVEGESLNESTGDSDEEEEEEEMKGWQAKPGTVYRLFKGQLKALDGGMRKYEAIAEKANGKLGVLR</sequence>
<feature type="compositionally biased region" description="Acidic residues" evidence="4">
    <location>
        <begin position="681"/>
        <end position="691"/>
    </location>
</feature>
<dbReference type="InterPro" id="IPR032781">
    <property type="entry name" value="ABC_tran_Xtn"/>
</dbReference>
<dbReference type="GO" id="GO:0016887">
    <property type="term" value="F:ATP hydrolysis activity"/>
    <property type="evidence" value="ECO:0007669"/>
    <property type="project" value="InterPro"/>
</dbReference>
<feature type="domain" description="ABC transporter" evidence="5">
    <location>
        <begin position="37"/>
        <end position="371"/>
    </location>
</feature>
<keyword evidence="3 6" id="KW-0067">ATP-binding</keyword>
<dbReference type="Gene3D" id="3.40.50.300">
    <property type="entry name" value="P-loop containing nucleotide triphosphate hydrolases"/>
    <property type="match status" value="3"/>
</dbReference>
<dbReference type="Pfam" id="PF12848">
    <property type="entry name" value="ABC_tran_Xtn"/>
    <property type="match status" value="1"/>
</dbReference>
<gene>
    <name evidence="6" type="primary">yheS</name>
    <name evidence="6" type="ORF">Hypma_011736</name>
</gene>
<evidence type="ECO:0000256" key="1">
    <source>
        <dbReference type="ARBA" id="ARBA00022737"/>
    </source>
</evidence>
<keyword evidence="7" id="KW-1185">Reference proteome</keyword>
<dbReference type="Proteomes" id="UP000076154">
    <property type="component" value="Unassembled WGS sequence"/>
</dbReference>
<dbReference type="Pfam" id="PF00005">
    <property type="entry name" value="ABC_tran"/>
    <property type="match status" value="2"/>
</dbReference>
<proteinExistence type="predicted"/>
<name>A0A369JG64_HYPMA</name>
<evidence type="ECO:0000256" key="3">
    <source>
        <dbReference type="ARBA" id="ARBA00022840"/>
    </source>
</evidence>
<keyword evidence="1" id="KW-0677">Repeat</keyword>
<dbReference type="InParanoid" id="A0A369JG64"/>
<dbReference type="PROSITE" id="PS00211">
    <property type="entry name" value="ABC_TRANSPORTER_1"/>
    <property type="match status" value="1"/>
</dbReference>
<dbReference type="CDD" id="cd03221">
    <property type="entry name" value="ABCF_EF-3"/>
    <property type="match status" value="1"/>
</dbReference>
<evidence type="ECO:0000256" key="4">
    <source>
        <dbReference type="SAM" id="MobiDB-lite"/>
    </source>
</evidence>
<dbReference type="GO" id="GO:0005524">
    <property type="term" value="F:ATP binding"/>
    <property type="evidence" value="ECO:0007669"/>
    <property type="project" value="UniProtKB-KW"/>
</dbReference>
<dbReference type="InterPro" id="IPR050611">
    <property type="entry name" value="ABCF"/>
</dbReference>
<protein>
    <submittedName>
        <fullName evidence="6">ABC transporter ATP-binding protein YheS</fullName>
    </submittedName>
</protein>
<dbReference type="AlphaFoldDB" id="A0A369JG64"/>
<evidence type="ECO:0000259" key="5">
    <source>
        <dbReference type="PROSITE" id="PS50893"/>
    </source>
</evidence>
<keyword evidence="2" id="KW-0547">Nucleotide-binding</keyword>
<comment type="caution">
    <text evidence="6">The sequence shown here is derived from an EMBL/GenBank/DDBJ whole genome shotgun (WGS) entry which is preliminary data.</text>
</comment>
<dbReference type="OrthoDB" id="2110130at2759"/>
<dbReference type="PANTHER" id="PTHR19211">
    <property type="entry name" value="ATP-BINDING TRANSPORT PROTEIN-RELATED"/>
    <property type="match status" value="1"/>
</dbReference>
<dbReference type="SMART" id="SM00382">
    <property type="entry name" value="AAA"/>
    <property type="match status" value="2"/>
</dbReference>
<dbReference type="STRING" id="39966.A0A369JG64"/>
<evidence type="ECO:0000256" key="2">
    <source>
        <dbReference type="ARBA" id="ARBA00022741"/>
    </source>
</evidence>
<dbReference type="InterPro" id="IPR003593">
    <property type="entry name" value="AAA+_ATPase"/>
</dbReference>
<feature type="domain" description="ABC transporter" evidence="5">
    <location>
        <begin position="473"/>
        <end position="705"/>
    </location>
</feature>
<dbReference type="SUPFAM" id="SSF52540">
    <property type="entry name" value="P-loop containing nucleoside triphosphate hydrolases"/>
    <property type="match status" value="2"/>
</dbReference>
<feature type="region of interest" description="Disordered" evidence="4">
    <location>
        <begin position="677"/>
        <end position="696"/>
    </location>
</feature>